<dbReference type="CDD" id="cd04301">
    <property type="entry name" value="NAT_SF"/>
    <property type="match status" value="1"/>
</dbReference>
<dbReference type="EMBL" id="JOKH01000001">
    <property type="protein sequence ID" value="KEQ19695.1"/>
    <property type="molecule type" value="Genomic_DNA"/>
</dbReference>
<dbReference type="AlphaFoldDB" id="A0A081NMM2"/>
<dbReference type="GO" id="GO:0016747">
    <property type="term" value="F:acyltransferase activity, transferring groups other than amino-acyl groups"/>
    <property type="evidence" value="ECO:0007669"/>
    <property type="project" value="InterPro"/>
</dbReference>
<organism evidence="2 3">
    <name type="scientific">Endozoicomonas numazuensis</name>
    <dbReference type="NCBI Taxonomy" id="1137799"/>
    <lineage>
        <taxon>Bacteria</taxon>
        <taxon>Pseudomonadati</taxon>
        <taxon>Pseudomonadota</taxon>
        <taxon>Gammaproteobacteria</taxon>
        <taxon>Oceanospirillales</taxon>
        <taxon>Endozoicomonadaceae</taxon>
        <taxon>Endozoicomonas</taxon>
    </lineage>
</organism>
<dbReference type="Pfam" id="PF00583">
    <property type="entry name" value="Acetyltransf_1"/>
    <property type="match status" value="1"/>
</dbReference>
<name>A0A081NMM2_9GAMM</name>
<comment type="caution">
    <text evidence="2">The sequence shown here is derived from an EMBL/GenBank/DDBJ whole genome shotgun (WGS) entry which is preliminary data.</text>
</comment>
<reference evidence="2 3" key="1">
    <citation type="submission" date="2014-06" db="EMBL/GenBank/DDBJ databases">
        <title>Whole Genome Sequences of Three Symbiotic Endozoicomonas Bacteria.</title>
        <authorList>
            <person name="Neave M.J."/>
            <person name="Apprill A."/>
            <person name="Voolstra C.R."/>
        </authorList>
    </citation>
    <scope>NUCLEOTIDE SEQUENCE [LARGE SCALE GENOMIC DNA]</scope>
    <source>
        <strain evidence="2 3">DSM 25634</strain>
    </source>
</reference>
<keyword evidence="3" id="KW-1185">Reference proteome</keyword>
<dbReference type="STRING" id="1137799.GZ78_07400"/>
<evidence type="ECO:0000259" key="1">
    <source>
        <dbReference type="PROSITE" id="PS51186"/>
    </source>
</evidence>
<dbReference type="SUPFAM" id="SSF55729">
    <property type="entry name" value="Acyl-CoA N-acyltransferases (Nat)"/>
    <property type="match status" value="1"/>
</dbReference>
<dbReference type="PROSITE" id="PS51186">
    <property type="entry name" value="GNAT"/>
    <property type="match status" value="1"/>
</dbReference>
<dbReference type="eggNOG" id="COG0456">
    <property type="taxonomic scope" value="Bacteria"/>
</dbReference>
<proteinExistence type="predicted"/>
<dbReference type="InterPro" id="IPR016181">
    <property type="entry name" value="Acyl_CoA_acyltransferase"/>
</dbReference>
<gene>
    <name evidence="2" type="ORF">GZ78_07400</name>
</gene>
<dbReference type="RefSeq" id="WP_034833684.1">
    <property type="nucleotide sequence ID" value="NZ_JOKH01000001.1"/>
</dbReference>
<feature type="domain" description="N-acetyltransferase" evidence="1">
    <location>
        <begin position="2"/>
        <end position="157"/>
    </location>
</feature>
<protein>
    <recommendedName>
        <fullName evidence="1">N-acetyltransferase domain-containing protein</fullName>
    </recommendedName>
</protein>
<dbReference type="Gene3D" id="3.40.630.30">
    <property type="match status" value="1"/>
</dbReference>
<dbReference type="Proteomes" id="UP000028073">
    <property type="component" value="Unassembled WGS sequence"/>
</dbReference>
<dbReference type="InterPro" id="IPR000182">
    <property type="entry name" value="GNAT_dom"/>
</dbReference>
<evidence type="ECO:0000313" key="3">
    <source>
        <dbReference type="Proteomes" id="UP000028073"/>
    </source>
</evidence>
<evidence type="ECO:0000313" key="2">
    <source>
        <dbReference type="EMBL" id="KEQ19695.1"/>
    </source>
</evidence>
<sequence length="159" mass="18240">MFNIRNAHLDDSGKLAAIGYTVWVTTYAKEGIRDSFLNFLANEFSNEHMQERIKKNQVLVVESGEHLCGYSVMEQPETGKKCELITFYLLPEFQGKGLGKTLLEAVKQQAPEGLWLSCYEGNKQALSFYKKQGLKCIGSRYFELESEKHLNWIFESQLT</sequence>
<dbReference type="OrthoDB" id="143110at2"/>
<accession>A0A081NMM2</accession>